<protein>
    <submittedName>
        <fullName evidence="1">MSH2 protein</fullName>
    </submittedName>
</protein>
<proteinExistence type="predicted"/>
<sequence>MNSPSPESSSLGHDTNPYTKHSNQAGANQKQTSYEASRNNETSVKTSLDRAKDQSFVQFFSGLPEKPADTIRLFERSGGDTYTAHGKDAYLVAKIVFKTTTVIKFLGGDVTQGLATCTLARATAENFLRDQVLSKRIEIWGGGDNRSQEWKLLKKASPGNLQALEDILFKNADPTVAPVVLAIKISANKDRKLVGASFVNPSTQTIGIAEFIDNDIFSNFESLVVQTGAMECLLPKHTDKDYVLEKLYQVVSRCGVMATPVSKSSMNPEGVDRDLNNLLSSELSTQARPEFDLKLAMGAAAGVIKYLRLAEDDANLKRFTLAKHDLTQYMRLDGSAVRALNLTPEPGKGASKTMSLFGLLNCCRTPQGERLLNQWLKQPLTRPTEIDERLNLVSAFVEDEALRQDLQGVYLKSVPDLHRLAKRFRNASASIQDMIRVYQVIIKLPDLMAALEGSPHSDLLERVYTAKLKEYYDGLFKLRELTETTVDLERADRHEYVINPTFDPHLQELHDQIQQVESHFGPEHERMGRLLNMPLEKKLKLEKASVHGYCFRLTRTESACLRAHEGSIIELSTQKGGVYFTSANMNRFNEKHQELSAEYNRIQSTLIKEIIKIVETYTHFFELLNSLLAHMDLLVSFAHVAVSSDIPYVRPTLSTTQKKLELVAARHPCLEVQPTINFIPNDVRMVQGERDFLVITGPNMGGKSTYIRQVGVIALMAQIGSFVPCTQATLPIYDCILARVGANDSQQKGISTFMAEMLETATIIKSATPRSLIIVDELGRGTSTNDGFGLAWAISEHISTKLKSMCLFATHFHELTKLSEQVPTVANLHVVAHTPEDNEASNEIVLMYQIKEGVCDQSFGIHVARMAGFPNFVVDLAKRKVKELEQIDTTNCPKAPKLSAPSLQEASVFMKEATSYLSTASLAKDLAPLRASAKALLEKFPDLPTQTKQ</sequence>
<keyword evidence="2" id="KW-1185">Reference proteome</keyword>
<reference evidence="1" key="1">
    <citation type="submission" date="2022-04" db="EMBL/GenBank/DDBJ databases">
        <title>Genome of the entomopathogenic fungus Entomophthora muscae.</title>
        <authorList>
            <person name="Elya C."/>
            <person name="Lovett B.R."/>
            <person name="Lee E."/>
            <person name="Macias A.M."/>
            <person name="Hajek A.E."/>
            <person name="De Bivort B.L."/>
            <person name="Kasson M.T."/>
            <person name="De Fine Licht H.H."/>
            <person name="Stajich J.E."/>
        </authorList>
    </citation>
    <scope>NUCLEOTIDE SEQUENCE</scope>
    <source>
        <strain evidence="1">Berkeley</strain>
    </source>
</reference>
<organism evidence="1 2">
    <name type="scientific">Entomophthora muscae</name>
    <dbReference type="NCBI Taxonomy" id="34485"/>
    <lineage>
        <taxon>Eukaryota</taxon>
        <taxon>Fungi</taxon>
        <taxon>Fungi incertae sedis</taxon>
        <taxon>Zoopagomycota</taxon>
        <taxon>Entomophthoromycotina</taxon>
        <taxon>Entomophthoromycetes</taxon>
        <taxon>Entomophthorales</taxon>
        <taxon>Entomophthoraceae</taxon>
        <taxon>Entomophthora</taxon>
    </lineage>
</organism>
<dbReference type="EMBL" id="QTSX02003014">
    <property type="protein sequence ID" value="KAJ9072396.1"/>
    <property type="molecule type" value="Genomic_DNA"/>
</dbReference>
<name>A0ACC2TD72_9FUNG</name>
<accession>A0ACC2TD72</accession>
<gene>
    <name evidence="1" type="primary">msh2_4</name>
    <name evidence="1" type="ORF">DSO57_1027957</name>
</gene>
<evidence type="ECO:0000313" key="2">
    <source>
        <dbReference type="Proteomes" id="UP001165960"/>
    </source>
</evidence>
<dbReference type="Proteomes" id="UP001165960">
    <property type="component" value="Unassembled WGS sequence"/>
</dbReference>
<evidence type="ECO:0000313" key="1">
    <source>
        <dbReference type="EMBL" id="KAJ9072396.1"/>
    </source>
</evidence>
<comment type="caution">
    <text evidence="1">The sequence shown here is derived from an EMBL/GenBank/DDBJ whole genome shotgun (WGS) entry which is preliminary data.</text>
</comment>